<feature type="compositionally biased region" description="Low complexity" evidence="1">
    <location>
        <begin position="166"/>
        <end position="176"/>
    </location>
</feature>
<feature type="compositionally biased region" description="Basic and acidic residues" evidence="1">
    <location>
        <begin position="68"/>
        <end position="77"/>
    </location>
</feature>
<feature type="region of interest" description="Disordered" evidence="1">
    <location>
        <begin position="226"/>
        <end position="283"/>
    </location>
</feature>
<feature type="compositionally biased region" description="Polar residues" evidence="1">
    <location>
        <begin position="50"/>
        <end position="63"/>
    </location>
</feature>
<feature type="compositionally biased region" description="Polar residues" evidence="1">
    <location>
        <begin position="92"/>
        <end position="119"/>
    </location>
</feature>
<gene>
    <name evidence="2" type="ORF">L210DRAFT_2962148</name>
</gene>
<sequence length="562" mass="61991">MHISAERAKQRRQLEEEEREKEKERARKKAAELEARMIQTQKAAEELIQQAITPAQSSNQLVTDSEEHEVTQYHANERQPSLKPVVPPQRDTGVSRSTTTINGSLPPSDQVDSWRSQTRLPPQPLPALSPPVFQEPSDVVVDDNLEVVDFSDLGKFIGGEQASLASLTPAPSSSYPPTSPDRHPFLPRPVASDFFEDAPMHVVAKTITSPPSERHTLPIVPEASVLPSSEQIQVPSSIQTAPTQGVREQDSHRHSGPNGAHTLARTHPSPAAPHHRSSKGPAPYRQVTMSALDDVMSRIKGALDDMQVGAGRATSSNEHLDWRADVSKPKVRVLEPPVSTRTSSKDAKWLPPALRQPQRDLEQEVFGTTYCDPPCSPRPDTLVVKLPVTLRPVDAIPKRQLHLLKSSSSHVRFDTLSWDPPVDGMNKRDLSVNEILFKRPPPGKGNRLRYKVQLPRTIRTYSASLPKVNLPSGFAKNNIAPGRSKTVDDLPTWRRGPVSSSTTQKTALSEEKSPILDVTGCSPAPELTALLSERTVTQEVTTKSEFYLVRQRTQPKLPEGSA</sequence>
<feature type="compositionally biased region" description="Polar residues" evidence="1">
    <location>
        <begin position="498"/>
        <end position="507"/>
    </location>
</feature>
<reference evidence="2" key="2">
    <citation type="journal article" date="2020" name="Nat. Commun.">
        <title>Large-scale genome sequencing of mycorrhizal fungi provides insights into the early evolution of symbiotic traits.</title>
        <authorList>
            <person name="Miyauchi S."/>
            <person name="Kiss E."/>
            <person name="Kuo A."/>
            <person name="Drula E."/>
            <person name="Kohler A."/>
            <person name="Sanchez-Garcia M."/>
            <person name="Morin E."/>
            <person name="Andreopoulos B."/>
            <person name="Barry K.W."/>
            <person name="Bonito G."/>
            <person name="Buee M."/>
            <person name="Carver A."/>
            <person name="Chen C."/>
            <person name="Cichocki N."/>
            <person name="Clum A."/>
            <person name="Culley D."/>
            <person name="Crous P.W."/>
            <person name="Fauchery L."/>
            <person name="Girlanda M."/>
            <person name="Hayes R.D."/>
            <person name="Keri Z."/>
            <person name="LaButti K."/>
            <person name="Lipzen A."/>
            <person name="Lombard V."/>
            <person name="Magnuson J."/>
            <person name="Maillard F."/>
            <person name="Murat C."/>
            <person name="Nolan M."/>
            <person name="Ohm R.A."/>
            <person name="Pangilinan J."/>
            <person name="Pereira M.F."/>
            <person name="Perotto S."/>
            <person name="Peter M."/>
            <person name="Pfister S."/>
            <person name="Riley R."/>
            <person name="Sitrit Y."/>
            <person name="Stielow J.B."/>
            <person name="Szollosi G."/>
            <person name="Zifcakova L."/>
            <person name="Stursova M."/>
            <person name="Spatafora J.W."/>
            <person name="Tedersoo L."/>
            <person name="Vaario L.M."/>
            <person name="Yamada A."/>
            <person name="Yan M."/>
            <person name="Wang P."/>
            <person name="Xu J."/>
            <person name="Bruns T."/>
            <person name="Baldrian P."/>
            <person name="Vilgalys R."/>
            <person name="Dunand C."/>
            <person name="Henrissat B."/>
            <person name="Grigoriev I.V."/>
            <person name="Hibbett D."/>
            <person name="Nagy L.G."/>
            <person name="Martin F.M."/>
        </authorList>
    </citation>
    <scope>NUCLEOTIDE SEQUENCE</scope>
    <source>
        <strain evidence="2">BED1</strain>
    </source>
</reference>
<keyword evidence="3" id="KW-1185">Reference proteome</keyword>
<reference evidence="2" key="1">
    <citation type="submission" date="2019-10" db="EMBL/GenBank/DDBJ databases">
        <authorList>
            <consortium name="DOE Joint Genome Institute"/>
            <person name="Kuo A."/>
            <person name="Miyauchi S."/>
            <person name="Kiss E."/>
            <person name="Drula E."/>
            <person name="Kohler A."/>
            <person name="Sanchez-Garcia M."/>
            <person name="Andreopoulos B."/>
            <person name="Barry K.W."/>
            <person name="Bonito G."/>
            <person name="Buee M."/>
            <person name="Carver A."/>
            <person name="Chen C."/>
            <person name="Cichocki N."/>
            <person name="Clum A."/>
            <person name="Culley D."/>
            <person name="Crous P.W."/>
            <person name="Fauchery L."/>
            <person name="Girlanda M."/>
            <person name="Hayes R."/>
            <person name="Keri Z."/>
            <person name="LaButti K."/>
            <person name="Lipzen A."/>
            <person name="Lombard V."/>
            <person name="Magnuson J."/>
            <person name="Maillard F."/>
            <person name="Morin E."/>
            <person name="Murat C."/>
            <person name="Nolan M."/>
            <person name="Ohm R."/>
            <person name="Pangilinan J."/>
            <person name="Pereira M."/>
            <person name="Perotto S."/>
            <person name="Peter M."/>
            <person name="Riley R."/>
            <person name="Sitrit Y."/>
            <person name="Stielow B."/>
            <person name="Szollosi G."/>
            <person name="Zifcakova L."/>
            <person name="Stursova M."/>
            <person name="Spatafora J.W."/>
            <person name="Tedersoo L."/>
            <person name="Vaario L.-M."/>
            <person name="Yamada A."/>
            <person name="Yan M."/>
            <person name="Wang P."/>
            <person name="Xu J."/>
            <person name="Bruns T."/>
            <person name="Baldrian P."/>
            <person name="Vilgalys R."/>
            <person name="Henrissat B."/>
            <person name="Grigoriev I.V."/>
            <person name="Hibbett D."/>
            <person name="Nagy L.G."/>
            <person name="Martin F.M."/>
        </authorList>
    </citation>
    <scope>NUCLEOTIDE SEQUENCE</scope>
    <source>
        <strain evidence="2">BED1</strain>
    </source>
</reference>
<feature type="region of interest" description="Disordered" evidence="1">
    <location>
        <begin position="476"/>
        <end position="511"/>
    </location>
</feature>
<comment type="caution">
    <text evidence="2">The sequence shown here is derived from an EMBL/GenBank/DDBJ whole genome shotgun (WGS) entry which is preliminary data.</text>
</comment>
<feature type="region of interest" description="Disordered" evidence="1">
    <location>
        <begin position="49"/>
        <end position="131"/>
    </location>
</feature>
<accession>A0AAD4C1P6</accession>
<dbReference type="AlphaFoldDB" id="A0AAD4C1P6"/>
<proteinExistence type="predicted"/>
<protein>
    <submittedName>
        <fullName evidence="2">Uncharacterized protein</fullName>
    </submittedName>
</protein>
<evidence type="ECO:0000256" key="1">
    <source>
        <dbReference type="SAM" id="MobiDB-lite"/>
    </source>
</evidence>
<dbReference type="Proteomes" id="UP001194468">
    <property type="component" value="Unassembled WGS sequence"/>
</dbReference>
<feature type="compositionally biased region" description="Polar residues" evidence="1">
    <location>
        <begin position="226"/>
        <end position="243"/>
    </location>
</feature>
<feature type="region of interest" description="Disordered" evidence="1">
    <location>
        <begin position="166"/>
        <end position="191"/>
    </location>
</feature>
<feature type="region of interest" description="Disordered" evidence="1">
    <location>
        <begin position="1"/>
        <end position="32"/>
    </location>
</feature>
<organism evidence="2 3">
    <name type="scientific">Boletus edulis BED1</name>
    <dbReference type="NCBI Taxonomy" id="1328754"/>
    <lineage>
        <taxon>Eukaryota</taxon>
        <taxon>Fungi</taxon>
        <taxon>Dikarya</taxon>
        <taxon>Basidiomycota</taxon>
        <taxon>Agaricomycotina</taxon>
        <taxon>Agaricomycetes</taxon>
        <taxon>Agaricomycetidae</taxon>
        <taxon>Boletales</taxon>
        <taxon>Boletineae</taxon>
        <taxon>Boletaceae</taxon>
        <taxon>Boletoideae</taxon>
        <taxon>Boletus</taxon>
    </lineage>
</organism>
<name>A0AAD4C1P6_BOLED</name>
<dbReference type="EMBL" id="WHUW01000005">
    <property type="protein sequence ID" value="KAF8446181.1"/>
    <property type="molecule type" value="Genomic_DNA"/>
</dbReference>
<evidence type="ECO:0000313" key="3">
    <source>
        <dbReference type="Proteomes" id="UP001194468"/>
    </source>
</evidence>
<evidence type="ECO:0000313" key="2">
    <source>
        <dbReference type="EMBL" id="KAF8446181.1"/>
    </source>
</evidence>